<evidence type="ECO:0000256" key="4">
    <source>
        <dbReference type="ARBA" id="ARBA00023136"/>
    </source>
</evidence>
<evidence type="ECO:0000256" key="3">
    <source>
        <dbReference type="ARBA" id="ARBA00022989"/>
    </source>
</evidence>
<dbReference type="GO" id="GO:0016874">
    <property type="term" value="F:ligase activity"/>
    <property type="evidence" value="ECO:0007669"/>
    <property type="project" value="UniProtKB-KW"/>
</dbReference>
<feature type="transmembrane region" description="Helical" evidence="5">
    <location>
        <begin position="282"/>
        <end position="298"/>
    </location>
</feature>
<feature type="transmembrane region" description="Helical" evidence="5">
    <location>
        <begin position="228"/>
        <end position="247"/>
    </location>
</feature>
<evidence type="ECO:0000256" key="2">
    <source>
        <dbReference type="ARBA" id="ARBA00022692"/>
    </source>
</evidence>
<dbReference type="RefSeq" id="WP_345277276.1">
    <property type="nucleotide sequence ID" value="NZ_BAABJW010000004.1"/>
</dbReference>
<name>A0ABP9CS51_9FLAO</name>
<keyword evidence="4 5" id="KW-0472">Membrane</keyword>
<feature type="transmembrane region" description="Helical" evidence="5">
    <location>
        <begin position="253"/>
        <end position="270"/>
    </location>
</feature>
<gene>
    <name evidence="7" type="ORF">GCM10023330_24450</name>
</gene>
<keyword evidence="8" id="KW-1185">Reference proteome</keyword>
<dbReference type="InterPro" id="IPR051533">
    <property type="entry name" value="WaaL-like"/>
</dbReference>
<evidence type="ECO:0000313" key="7">
    <source>
        <dbReference type="EMBL" id="GAA4815455.1"/>
    </source>
</evidence>
<accession>A0ABP9CS51</accession>
<keyword evidence="7" id="KW-0436">Ligase</keyword>
<feature type="domain" description="O-antigen ligase-related" evidence="6">
    <location>
        <begin position="237"/>
        <end position="384"/>
    </location>
</feature>
<feature type="transmembrane region" description="Helical" evidence="5">
    <location>
        <begin position="162"/>
        <end position="181"/>
    </location>
</feature>
<protein>
    <submittedName>
        <fullName evidence="7">O-antigen ligase family protein</fullName>
    </submittedName>
</protein>
<proteinExistence type="predicted"/>
<comment type="subcellular location">
    <subcellularLocation>
        <location evidence="1">Membrane</location>
        <topology evidence="1">Multi-pass membrane protein</topology>
    </subcellularLocation>
</comment>
<dbReference type="Pfam" id="PF04932">
    <property type="entry name" value="Wzy_C"/>
    <property type="match status" value="1"/>
</dbReference>
<evidence type="ECO:0000313" key="8">
    <source>
        <dbReference type="Proteomes" id="UP001501433"/>
    </source>
</evidence>
<feature type="transmembrane region" description="Helical" evidence="5">
    <location>
        <begin position="377"/>
        <end position="396"/>
    </location>
</feature>
<feature type="transmembrane region" description="Helical" evidence="5">
    <location>
        <begin position="201"/>
        <end position="221"/>
    </location>
</feature>
<dbReference type="PANTHER" id="PTHR37422">
    <property type="entry name" value="TEICHURONIC ACID BIOSYNTHESIS PROTEIN TUAE"/>
    <property type="match status" value="1"/>
</dbReference>
<feature type="transmembrane region" description="Helical" evidence="5">
    <location>
        <begin position="51"/>
        <end position="68"/>
    </location>
</feature>
<comment type="caution">
    <text evidence="7">The sequence shown here is derived from an EMBL/GenBank/DDBJ whole genome shotgun (WGS) entry which is preliminary data.</text>
</comment>
<dbReference type="EMBL" id="BAABJW010000004">
    <property type="protein sequence ID" value="GAA4815455.1"/>
    <property type="molecule type" value="Genomic_DNA"/>
</dbReference>
<feature type="transmembrane region" description="Helical" evidence="5">
    <location>
        <begin position="6"/>
        <end position="39"/>
    </location>
</feature>
<feature type="transmembrane region" description="Helical" evidence="5">
    <location>
        <begin position="80"/>
        <end position="97"/>
    </location>
</feature>
<sequence>MKNFSYIKIIALHVLIGLLVYGFSALSRIYLLGIFVFFSYQIFKAKPSQKAVKVLMACSYVVGAEVFIRMTGGNFLYEASKYLVIFFILIGIFTVRLSKQPIPYIIYIFLLIPGILVAGFNATAQSTLRTDIAFNLSGPICLGIVSIFCFKRKISYQNMHNVLLYMALPLVSMTAYLFLYTPDIRETLSGTGSNFAASGGFGPNQVSTVLGIGMFLFSLRFFMLSPNLILKVINGILLAAMSFRGIVTFSRGGVITGLFMIAALIYFYFIKVNVKTKLKISRLFFIFIGLAFTVWLFSKVQTSGLIEYRYANKDALGREKEDVTTGRSDLISFEIEEFLNNPVLGVGVGKIKELREKKEGILAASHNEMSRILSEHGLFGVTALIILIFTPLIFRFRNKSNIFFYSCFIFWFLTINHSAMRIAAPAFVYGLCLLDIQFKSKNPRTTNKNTLIKANNQNI</sequence>
<evidence type="ECO:0000256" key="1">
    <source>
        <dbReference type="ARBA" id="ARBA00004141"/>
    </source>
</evidence>
<evidence type="ECO:0000259" key="6">
    <source>
        <dbReference type="Pfam" id="PF04932"/>
    </source>
</evidence>
<dbReference type="PANTHER" id="PTHR37422:SF17">
    <property type="entry name" value="O-ANTIGEN LIGASE"/>
    <property type="match status" value="1"/>
</dbReference>
<reference evidence="8" key="1">
    <citation type="journal article" date="2019" name="Int. J. Syst. Evol. Microbiol.">
        <title>The Global Catalogue of Microorganisms (GCM) 10K type strain sequencing project: providing services to taxonomists for standard genome sequencing and annotation.</title>
        <authorList>
            <consortium name="The Broad Institute Genomics Platform"/>
            <consortium name="The Broad Institute Genome Sequencing Center for Infectious Disease"/>
            <person name="Wu L."/>
            <person name="Ma J."/>
        </authorList>
    </citation>
    <scope>NUCLEOTIDE SEQUENCE [LARGE SCALE GENOMIC DNA]</scope>
    <source>
        <strain evidence="8">JCM 18325</strain>
    </source>
</reference>
<dbReference type="Proteomes" id="UP001501433">
    <property type="component" value="Unassembled WGS sequence"/>
</dbReference>
<feature type="transmembrane region" description="Helical" evidence="5">
    <location>
        <begin position="403"/>
        <end position="424"/>
    </location>
</feature>
<keyword evidence="3 5" id="KW-1133">Transmembrane helix</keyword>
<feature type="transmembrane region" description="Helical" evidence="5">
    <location>
        <begin position="104"/>
        <end position="120"/>
    </location>
</feature>
<dbReference type="InterPro" id="IPR007016">
    <property type="entry name" value="O-antigen_ligase-rel_domated"/>
</dbReference>
<organism evidence="7 8">
    <name type="scientific">Litoribaculum gwangyangense</name>
    <dbReference type="NCBI Taxonomy" id="1130722"/>
    <lineage>
        <taxon>Bacteria</taxon>
        <taxon>Pseudomonadati</taxon>
        <taxon>Bacteroidota</taxon>
        <taxon>Flavobacteriia</taxon>
        <taxon>Flavobacteriales</taxon>
        <taxon>Flavobacteriaceae</taxon>
        <taxon>Litoribaculum</taxon>
    </lineage>
</organism>
<keyword evidence="2 5" id="KW-0812">Transmembrane</keyword>
<evidence type="ECO:0000256" key="5">
    <source>
        <dbReference type="SAM" id="Phobius"/>
    </source>
</evidence>